<evidence type="ECO:0000313" key="1">
    <source>
        <dbReference type="EMBL" id="AEL29663.1"/>
    </source>
</evidence>
<organism evidence="1 2">
    <name type="scientific">Sandfly fever Naples virus</name>
    <dbReference type="NCBI Taxonomy" id="206160"/>
    <lineage>
        <taxon>Viruses</taxon>
        <taxon>Riboviria</taxon>
        <taxon>Orthornavirae</taxon>
        <taxon>Negarnaviricota</taxon>
        <taxon>Polyploviricotina</taxon>
        <taxon>Bunyaviricetes</taxon>
        <taxon>Hareavirales</taxon>
        <taxon>Phenuiviridae</taxon>
        <taxon>Phlebovirus</taxon>
        <taxon>Phlebovirus napoliense</taxon>
    </lineage>
</organism>
<dbReference type="EMBL" id="HM566168">
    <property type="protein sequence ID" value="AEL29663.1"/>
    <property type="molecule type" value="Genomic_RNA"/>
</dbReference>
<reference evidence="1 2" key="1">
    <citation type="submission" date="2010-06" db="EMBL/GenBank/DDBJ databases">
        <title>Genetic diversity of the Phlebovirus genus.</title>
        <authorList>
            <person name="Palacios G."/>
            <person name="Savji N."/>
            <person name="Sze W."/>
            <person name="Hutchinson S."/>
            <person name="Tesh R."/>
            <person name="Travassos da Rosa A."/>
            <person name="Lipkin W."/>
        </authorList>
    </citation>
    <scope>NUCLEOTIDE SEQUENCE [LARGE SCALE GENOMIC DNA]</scope>
    <source>
        <strain evidence="1 2">Namru</strain>
    </source>
</reference>
<protein>
    <submittedName>
        <fullName evidence="1">Nonstructural protein</fullName>
    </submittedName>
</protein>
<keyword evidence="2" id="KW-1185">Reference proteome</keyword>
<dbReference type="Pfam" id="PF11073">
    <property type="entry name" value="NSs"/>
    <property type="match status" value="1"/>
</dbReference>
<dbReference type="InterPro" id="IPR039434">
    <property type="entry name" value="NSs-like"/>
</dbReference>
<accession>A0ABM5MCP1</accession>
<sequence>MYKTNHFAREIPIISHSVGPLHRVSVDYIPFGKKYDCPVSLYKGAEIPVHSLSQSAVERNKLLYFLDEGLLPKSWGFTNSFVLMKSPEFFDTTIERLSDLRIESCLKWCEPNIKKALSWPLGYPSFKFFQLSMLKSYEHNWLAKCDFATQVMRIGQGLGLDDSLRNLYKFMLNELSDREISSLIFTGQNIEKEIAYIQIIRMMTALPFDLKDDCCQSPLFNIIQLQSEVTSQHILGNAKWAPITMLNQ</sequence>
<dbReference type="Proteomes" id="UP001260004">
    <property type="component" value="Genome"/>
</dbReference>
<name>A0ABM5MCP1_9VIRU</name>
<proteinExistence type="predicted"/>
<evidence type="ECO:0000313" key="2">
    <source>
        <dbReference type="Proteomes" id="UP001260004"/>
    </source>
</evidence>